<evidence type="ECO:0000313" key="1">
    <source>
        <dbReference type="EMBL" id="GGD06175.1"/>
    </source>
</evidence>
<accession>A0ABQ1PWZ8</accession>
<sequence length="86" mass="10211">MAKVYCNYEMEYLDEGVTDKWTITTDCSQTFKLTRDNKWWAFYQSTLQPHECGTLLGVKCPYCGKEVNFYDPLSETSWRMEKEEAQ</sequence>
<reference evidence="2" key="1">
    <citation type="journal article" date="2019" name="Int. J. Syst. Evol. Microbiol.">
        <title>The Global Catalogue of Microorganisms (GCM) 10K type strain sequencing project: providing services to taxonomists for standard genome sequencing and annotation.</title>
        <authorList>
            <consortium name="The Broad Institute Genomics Platform"/>
            <consortium name="The Broad Institute Genome Sequencing Center for Infectious Disease"/>
            <person name="Wu L."/>
            <person name="Ma J."/>
        </authorList>
    </citation>
    <scope>NUCLEOTIDE SEQUENCE [LARGE SCALE GENOMIC DNA]</scope>
    <source>
        <strain evidence="2">CGMCC 1.15942</strain>
    </source>
</reference>
<protein>
    <submittedName>
        <fullName evidence="1">Uncharacterized protein</fullName>
    </submittedName>
</protein>
<dbReference type="RefSeq" id="WP_088270641.1">
    <property type="nucleotide sequence ID" value="NZ_BMKI01000037.1"/>
</dbReference>
<proteinExistence type="predicted"/>
<comment type="caution">
    <text evidence="1">The sequence shown here is derived from an EMBL/GenBank/DDBJ whole genome shotgun (WGS) entry which is preliminary data.</text>
</comment>
<dbReference type="EMBL" id="BMKI01000037">
    <property type="protein sequence ID" value="GGD06175.1"/>
    <property type="molecule type" value="Genomic_DNA"/>
</dbReference>
<name>A0ABQ1PWZ8_9ENTE</name>
<keyword evidence="2" id="KW-1185">Reference proteome</keyword>
<organism evidence="1 2">
    <name type="scientific">Enterococcus wangshanyuanii</name>
    <dbReference type="NCBI Taxonomy" id="2005703"/>
    <lineage>
        <taxon>Bacteria</taxon>
        <taxon>Bacillati</taxon>
        <taxon>Bacillota</taxon>
        <taxon>Bacilli</taxon>
        <taxon>Lactobacillales</taxon>
        <taxon>Enterococcaceae</taxon>
        <taxon>Enterococcus</taxon>
    </lineage>
</organism>
<dbReference type="Proteomes" id="UP000630615">
    <property type="component" value="Unassembled WGS sequence"/>
</dbReference>
<gene>
    <name evidence="1" type="ORF">GCM10011573_39480</name>
</gene>
<evidence type="ECO:0000313" key="2">
    <source>
        <dbReference type="Proteomes" id="UP000630615"/>
    </source>
</evidence>